<accession>A0AAE1BDG5</accession>
<organism evidence="1 2">
    <name type="scientific">Elysia crispata</name>
    <name type="common">lettuce slug</name>
    <dbReference type="NCBI Taxonomy" id="231223"/>
    <lineage>
        <taxon>Eukaryota</taxon>
        <taxon>Metazoa</taxon>
        <taxon>Spiralia</taxon>
        <taxon>Lophotrochozoa</taxon>
        <taxon>Mollusca</taxon>
        <taxon>Gastropoda</taxon>
        <taxon>Heterobranchia</taxon>
        <taxon>Euthyneura</taxon>
        <taxon>Panpulmonata</taxon>
        <taxon>Sacoglossa</taxon>
        <taxon>Placobranchoidea</taxon>
        <taxon>Plakobranchidae</taxon>
        <taxon>Elysia</taxon>
    </lineage>
</organism>
<dbReference type="EMBL" id="JAWDGP010000029">
    <property type="protein sequence ID" value="KAK3804293.1"/>
    <property type="molecule type" value="Genomic_DNA"/>
</dbReference>
<keyword evidence="2" id="KW-1185">Reference proteome</keyword>
<name>A0AAE1BDG5_9GAST</name>
<evidence type="ECO:0000313" key="2">
    <source>
        <dbReference type="Proteomes" id="UP001283361"/>
    </source>
</evidence>
<reference evidence="1" key="1">
    <citation type="journal article" date="2023" name="G3 (Bethesda)">
        <title>A reference genome for the long-term kleptoplast-retaining sea slug Elysia crispata morphotype clarki.</title>
        <authorList>
            <person name="Eastman K.E."/>
            <person name="Pendleton A.L."/>
            <person name="Shaikh M.A."/>
            <person name="Suttiyut T."/>
            <person name="Ogas R."/>
            <person name="Tomko P."/>
            <person name="Gavelis G."/>
            <person name="Widhalm J.R."/>
            <person name="Wisecaver J.H."/>
        </authorList>
    </citation>
    <scope>NUCLEOTIDE SEQUENCE</scope>
    <source>
        <strain evidence="1">ECLA1</strain>
    </source>
</reference>
<protein>
    <submittedName>
        <fullName evidence="1">Uncharacterized protein</fullName>
    </submittedName>
</protein>
<evidence type="ECO:0000313" key="1">
    <source>
        <dbReference type="EMBL" id="KAK3804293.1"/>
    </source>
</evidence>
<dbReference type="AlphaFoldDB" id="A0AAE1BDG5"/>
<proteinExistence type="predicted"/>
<sequence length="77" mass="8553">MLVVPVCFLGSVSLTDGTMSRCHIKMAPFSPATYMYICNEIFPIQCLGATLKWLLSHLPLTCTCAMRSSLYNVEVPH</sequence>
<dbReference type="Proteomes" id="UP001283361">
    <property type="component" value="Unassembled WGS sequence"/>
</dbReference>
<comment type="caution">
    <text evidence="1">The sequence shown here is derived from an EMBL/GenBank/DDBJ whole genome shotgun (WGS) entry which is preliminary data.</text>
</comment>
<gene>
    <name evidence="1" type="ORF">RRG08_040800</name>
</gene>